<feature type="binding site" evidence="6">
    <location>
        <position position="268"/>
    </location>
    <ligand>
        <name>alpha-maltose 1-phosphate</name>
        <dbReference type="ChEBI" id="CHEBI:63576"/>
    </ligand>
</feature>
<dbReference type="Gene3D" id="3.20.20.80">
    <property type="entry name" value="Glycosidases"/>
    <property type="match status" value="1"/>
</dbReference>
<proteinExistence type="inferred from homology"/>
<dbReference type="Pfam" id="PF11896">
    <property type="entry name" value="GlgE_dom_N_S"/>
    <property type="match status" value="1"/>
</dbReference>
<evidence type="ECO:0000256" key="2">
    <source>
        <dbReference type="ARBA" id="ARBA00022676"/>
    </source>
</evidence>
<dbReference type="AlphaFoldDB" id="A0A2A6RDK1"/>
<feature type="binding site" evidence="6">
    <location>
        <position position="363"/>
    </location>
    <ligand>
        <name>alpha-maltose 1-phosphate</name>
        <dbReference type="ChEBI" id="CHEBI:63576"/>
    </ligand>
</feature>
<dbReference type="GO" id="GO:0030979">
    <property type="term" value="P:alpha-glucan biosynthetic process"/>
    <property type="evidence" value="ECO:0007669"/>
    <property type="project" value="UniProtKB-UniRule"/>
</dbReference>
<evidence type="ECO:0000313" key="9">
    <source>
        <dbReference type="Proteomes" id="UP000220527"/>
    </source>
</evidence>
<dbReference type="SUPFAM" id="SSF51445">
    <property type="entry name" value="(Trans)glycosidases"/>
    <property type="match status" value="1"/>
</dbReference>
<feature type="domain" description="Glycosyl hydrolase family 13 catalytic" evidence="7">
    <location>
        <begin position="216"/>
        <end position="565"/>
    </location>
</feature>
<dbReference type="HAMAP" id="MF_02124">
    <property type="entry name" value="GlgE"/>
    <property type="match status" value="1"/>
</dbReference>
<evidence type="ECO:0000256" key="4">
    <source>
        <dbReference type="ARBA" id="ARBA00023277"/>
    </source>
</evidence>
<comment type="function">
    <text evidence="6">Maltosyltransferase that uses maltose 1-phosphate (M1P) as the sugar donor to elongate linear or branched alpha-(1-&gt;4)-glucans. Is involved in a branched alpha-glucan biosynthetic pathway from trehalose, together with TreS, Mak and GlgB.</text>
</comment>
<dbReference type="SMART" id="SM00642">
    <property type="entry name" value="Aamy"/>
    <property type="match status" value="1"/>
</dbReference>
<feature type="binding site" evidence="6">
    <location>
        <begin position="540"/>
        <end position="541"/>
    </location>
    <ligand>
        <name>alpha-maltose 1-phosphate</name>
        <dbReference type="ChEBI" id="CHEBI:63576"/>
    </ligand>
</feature>
<feature type="active site" description="Nucleophile" evidence="6">
    <location>
        <position position="399"/>
    </location>
</feature>
<dbReference type="OrthoDB" id="9805159at2"/>
<evidence type="ECO:0000256" key="3">
    <source>
        <dbReference type="ARBA" id="ARBA00022679"/>
    </source>
</evidence>
<feature type="binding site" evidence="6">
    <location>
        <position position="328"/>
    </location>
    <ligand>
        <name>alpha-maltose 1-phosphate</name>
        <dbReference type="ChEBI" id="CHEBI:63576"/>
    </ligand>
</feature>
<dbReference type="InterPro" id="IPR013780">
    <property type="entry name" value="Glyco_hydro_b"/>
</dbReference>
<dbReference type="InterPro" id="IPR049171">
    <property type="entry name" value="GLGE_C"/>
</dbReference>
<dbReference type="EC" id="2.4.99.16" evidence="6"/>
<dbReference type="EMBL" id="NQWI01000243">
    <property type="protein sequence ID" value="PDV99138.1"/>
    <property type="molecule type" value="Genomic_DNA"/>
</dbReference>
<dbReference type="CDD" id="cd11344">
    <property type="entry name" value="AmyAc_GlgE_like"/>
    <property type="match status" value="1"/>
</dbReference>
<dbReference type="Pfam" id="PF21702">
    <property type="entry name" value="GLGE_C"/>
    <property type="match status" value="1"/>
</dbReference>
<reference evidence="9" key="1">
    <citation type="submission" date="2017-08" db="EMBL/GenBank/DDBJ databases">
        <authorList>
            <person name="Grouzdev D.S."/>
            <person name="Gaisin V.A."/>
            <person name="Rysina M.S."/>
            <person name="Gorlenko V.M."/>
        </authorList>
    </citation>
    <scope>NUCLEOTIDE SEQUENCE [LARGE SCALE GENOMIC DNA]</scope>
    <source>
        <strain evidence="9">Kir15-3F</strain>
    </source>
</reference>
<dbReference type="InterPro" id="IPR021828">
    <property type="entry name" value="GlgE_dom_N/S"/>
</dbReference>
<dbReference type="InterPro" id="IPR017853">
    <property type="entry name" value="GH"/>
</dbReference>
<dbReference type="PANTHER" id="PTHR47786">
    <property type="entry name" value="ALPHA-1,4-GLUCAN:MALTOSE-1-PHOSPHATE MALTOSYLTRANSFERASE"/>
    <property type="match status" value="1"/>
</dbReference>
<evidence type="ECO:0000259" key="7">
    <source>
        <dbReference type="SMART" id="SM00642"/>
    </source>
</evidence>
<keyword evidence="4 6" id="KW-0119">Carbohydrate metabolism</keyword>
<dbReference type="InterPro" id="IPR026585">
    <property type="entry name" value="GlgE"/>
</dbReference>
<dbReference type="GO" id="GO:0004553">
    <property type="term" value="F:hydrolase activity, hydrolyzing O-glycosyl compounds"/>
    <property type="evidence" value="ECO:0007669"/>
    <property type="project" value="InterPro"/>
</dbReference>
<keyword evidence="9" id="KW-1185">Reference proteome</keyword>
<dbReference type="Proteomes" id="UP000220527">
    <property type="component" value="Unassembled WGS sequence"/>
</dbReference>
<dbReference type="InterPro" id="IPR013783">
    <property type="entry name" value="Ig-like_fold"/>
</dbReference>
<evidence type="ECO:0000256" key="5">
    <source>
        <dbReference type="ARBA" id="ARBA00048735"/>
    </source>
</evidence>
<comment type="catalytic activity">
    <reaction evidence="5 6">
        <text>alpha-maltose 1-phosphate + [(1-&gt;4)-alpha-D-glucosyl](n) = [(1-&gt;4)-alpha-D-glucosyl](n+2) + phosphate</text>
        <dbReference type="Rhea" id="RHEA:42692"/>
        <dbReference type="Rhea" id="RHEA-COMP:9584"/>
        <dbReference type="Rhea" id="RHEA-COMP:10183"/>
        <dbReference type="ChEBI" id="CHEBI:15444"/>
        <dbReference type="ChEBI" id="CHEBI:43474"/>
        <dbReference type="ChEBI" id="CHEBI:63576"/>
        <dbReference type="EC" id="2.4.99.16"/>
    </reaction>
</comment>
<dbReference type="Gene3D" id="2.60.40.10">
    <property type="entry name" value="Immunoglobulins"/>
    <property type="match status" value="1"/>
</dbReference>
<keyword evidence="2 6" id="KW-0328">Glycosyltransferase</keyword>
<dbReference type="Pfam" id="PF00128">
    <property type="entry name" value="Alpha-amylase"/>
    <property type="match status" value="1"/>
</dbReference>
<keyword evidence="3 6" id="KW-0808">Transferase</keyword>
<dbReference type="PANTHER" id="PTHR47786:SF2">
    <property type="entry name" value="GLYCOSYL HYDROLASE FAMILY 13 CATALYTIC DOMAIN-CONTAINING PROTEIN"/>
    <property type="match status" value="1"/>
</dbReference>
<evidence type="ECO:0000313" key="8">
    <source>
        <dbReference type="EMBL" id="PDV99138.1"/>
    </source>
</evidence>
<gene>
    <name evidence="6" type="primary">glgE</name>
    <name evidence="8" type="ORF">CJ255_21715</name>
</gene>
<accession>A0A2A6RDK1</accession>
<dbReference type="Gene3D" id="2.60.40.1180">
    <property type="entry name" value="Golgi alpha-mannosidase II"/>
    <property type="match status" value="1"/>
</dbReference>
<evidence type="ECO:0000256" key="6">
    <source>
        <dbReference type="HAMAP-Rule" id="MF_02124"/>
    </source>
</evidence>
<dbReference type="GO" id="GO:0016758">
    <property type="term" value="F:hexosyltransferase activity"/>
    <property type="evidence" value="ECO:0007669"/>
    <property type="project" value="UniProtKB-UniRule"/>
</dbReference>
<protein>
    <recommendedName>
        <fullName evidence="6">Alpha-1,4-glucan:maltose-1-phosphate maltosyltransferase</fullName>
        <shortName evidence="6">GMPMT</shortName>
        <ecNumber evidence="6">2.4.99.16</ecNumber>
    </recommendedName>
    <alternativeName>
        <fullName evidence="6">(1-&gt;4)-alpha-D-glucan:maltose-1-phosphate alpha-D-maltosyltransferase</fullName>
    </alternativeName>
</protein>
<comment type="subunit">
    <text evidence="1 6">Homodimer.</text>
</comment>
<feature type="binding site" evidence="6">
    <location>
        <position position="400"/>
    </location>
    <ligand>
        <name>alpha-maltose 1-phosphate</name>
        <dbReference type="ChEBI" id="CHEBI:63576"/>
    </ligand>
</feature>
<organism evidence="8 9">
    <name type="scientific">Candidatus Viridilinea mediisalina</name>
    <dbReference type="NCBI Taxonomy" id="2024553"/>
    <lineage>
        <taxon>Bacteria</taxon>
        <taxon>Bacillati</taxon>
        <taxon>Chloroflexota</taxon>
        <taxon>Chloroflexia</taxon>
        <taxon>Chloroflexales</taxon>
        <taxon>Chloroflexineae</taxon>
        <taxon>Oscillochloridaceae</taxon>
        <taxon>Candidatus Viridilinea</taxon>
    </lineage>
</organism>
<name>A0A2A6RDK1_9CHLR</name>
<dbReference type="InterPro" id="IPR006047">
    <property type="entry name" value="GH13_cat_dom"/>
</dbReference>
<feature type="site" description="Transition state stabilizer" evidence="6">
    <location>
        <position position="486"/>
    </location>
</feature>
<dbReference type="Gene3D" id="1.20.58.80">
    <property type="entry name" value="Phosphotransferase system, lactose/cellobiose-type IIA subunit"/>
    <property type="match status" value="1"/>
</dbReference>
<feature type="active site" description="Proton donor" evidence="6">
    <location>
        <position position="428"/>
    </location>
</feature>
<dbReference type="RefSeq" id="WP_097646160.1">
    <property type="nucleotide sequence ID" value="NZ_NQWI01000243.1"/>
</dbReference>
<sequence length="683" mass="77559">MPAEAKVPHEGAPVAQAATLNGLAAHGEGRRRVIVERVAPEVDGGRFPIKRGVGEAVVVSCDAFADGHDVLAVVLRFRDAAESAWREVPMRHLGNDRWQASFTPEQVGRSCYTVLAWVDRFATWEHQLHKRVEASQDVRVELLIGADLVAEAAEHAPLVDATTLRGFEQSLRAGDAKAGFVPELAQLMATYLPRRYATTYARELAVTVDRPLARCSAWYELFPRSTATEPGRHGTFRDVIARLPYVAELGFDILYLPPIHPIGRTFRKGKNNSVTAEPAEPGSPWAIGAAEGGHKSILPELGTLEDFHALVQAAKQHGLEVALDIAFQCAPDHPYVTEHPEWFRARPDGTIQYAENPPKKYQDIYPFDFETSDWQGLWQELKSIFDFWIAQGVTVFRVDNPHTKSLRFWEWCIDELKREHPELIFLSEAFTRPKLMYGLAKLGFTQSYTYFTWRISKWELTEYMLELTQGEPREFFGPNFWPNTPDILTPQFYGGQRSVFLTRAALAATLTANWGMYGPVYEQLLHTPVPGREEYIDNEKYEIHHWDLKQPGNISWFIAALNRIRRANPALQSNAGLRFHRVDLDFHESEQIIAYSKATPDLSNLILVVINLDPDKLQRGWVQLPAEEWGLGASYEVQDLLNGVRYTWTSGFNYVELDPATMPLHIFHVLREEEMTHDVGDYV</sequence>
<comment type="caution">
    <text evidence="8">The sequence shown here is derived from an EMBL/GenBank/DDBJ whole genome shotgun (WGS) entry which is preliminary data.</text>
</comment>
<comment type="similarity">
    <text evidence="6">Belongs to the glycosyl hydrolase 13 family. GlgE subfamily.</text>
</comment>
<evidence type="ECO:0000256" key="1">
    <source>
        <dbReference type="ARBA" id="ARBA00011738"/>
    </source>
</evidence>